<reference evidence="1 2" key="2">
    <citation type="journal article" date="2018" name="Hortic Res">
        <title>Improved Brassica rapa reference genome by single-molecule sequencing and chromosome conformation capture technologies.</title>
        <authorList>
            <person name="Zhang L."/>
            <person name="Cai X."/>
            <person name="Wu J."/>
            <person name="Liu M."/>
            <person name="Grob S."/>
            <person name="Cheng F."/>
            <person name="Liang J."/>
            <person name="Cai C."/>
            <person name="Liu Z."/>
            <person name="Liu B."/>
            <person name="Wang F."/>
            <person name="Li S."/>
            <person name="Liu F."/>
            <person name="Li X."/>
            <person name="Cheng L."/>
            <person name="Yang W."/>
            <person name="Li M.H."/>
            <person name="Grossniklaus U."/>
            <person name="Zheng H."/>
            <person name="Wang X."/>
        </authorList>
    </citation>
    <scope>NUCLEOTIDE SEQUENCE [LARGE SCALE GENOMIC DNA]</scope>
    <source>
        <strain evidence="1 2">cv. Chiifu-401-42</strain>
    </source>
</reference>
<dbReference type="STRING" id="51351.M4D6A9"/>
<keyword evidence="2" id="KW-1185">Reference proteome</keyword>
<dbReference type="HOGENOM" id="CLU_2625450_0_0_1"/>
<dbReference type="Proteomes" id="UP000011750">
    <property type="component" value="Chromosome A07"/>
</dbReference>
<dbReference type="InParanoid" id="M4D6A9"/>
<evidence type="ECO:0000313" key="2">
    <source>
        <dbReference type="Proteomes" id="UP000011750"/>
    </source>
</evidence>
<sequence length="78" mass="8496">MSGGGYYFWVQVSLAASNRIGKEVVETEHGPSQITFYGNSFIAGEIVAEADDKTEAVLVAQFNLEKIKSKRQSWGGVP</sequence>
<accession>M4D6A9</accession>
<reference evidence="1 2" key="1">
    <citation type="journal article" date="2011" name="Nat. Genet.">
        <title>The genome of the mesopolyploid crop species Brassica rapa.</title>
        <authorList>
            <consortium name="Brassica rapa Genome Sequencing Project Consortium"/>
            <person name="Wang X."/>
            <person name="Wang H."/>
            <person name="Wang J."/>
            <person name="Sun R."/>
            <person name="Wu J."/>
            <person name="Liu S."/>
            <person name="Bai Y."/>
            <person name="Mun J.H."/>
            <person name="Bancroft I."/>
            <person name="Cheng F."/>
            <person name="Huang S."/>
            <person name="Li X."/>
            <person name="Hua W."/>
            <person name="Wang J."/>
            <person name="Wang X."/>
            <person name="Freeling M."/>
            <person name="Pires J.C."/>
            <person name="Paterson A.H."/>
            <person name="Chalhoub B."/>
            <person name="Wang B."/>
            <person name="Hayward A."/>
            <person name="Sharpe A.G."/>
            <person name="Park B.S."/>
            <person name="Weisshaar B."/>
            <person name="Liu B."/>
            <person name="Li B."/>
            <person name="Liu B."/>
            <person name="Tong C."/>
            <person name="Song C."/>
            <person name="Duran C."/>
            <person name="Peng C."/>
            <person name="Geng C."/>
            <person name="Koh C."/>
            <person name="Lin C."/>
            <person name="Edwards D."/>
            <person name="Mu D."/>
            <person name="Shen D."/>
            <person name="Soumpourou E."/>
            <person name="Li F."/>
            <person name="Fraser F."/>
            <person name="Conant G."/>
            <person name="Lassalle G."/>
            <person name="King G.J."/>
            <person name="Bonnema G."/>
            <person name="Tang H."/>
            <person name="Wang H."/>
            <person name="Belcram H."/>
            <person name="Zhou H."/>
            <person name="Hirakawa H."/>
            <person name="Abe H."/>
            <person name="Guo H."/>
            <person name="Wang H."/>
            <person name="Jin H."/>
            <person name="Parkin I.A."/>
            <person name="Batley J."/>
            <person name="Kim J.S."/>
            <person name="Just J."/>
            <person name="Li J."/>
            <person name="Xu J."/>
            <person name="Deng J."/>
            <person name="Kim J.A."/>
            <person name="Li J."/>
            <person name="Yu J."/>
            <person name="Meng J."/>
            <person name="Wang J."/>
            <person name="Min J."/>
            <person name="Poulain J."/>
            <person name="Wang J."/>
            <person name="Hatakeyama K."/>
            <person name="Wu K."/>
            <person name="Wang L."/>
            <person name="Fang L."/>
            <person name="Trick M."/>
            <person name="Links M.G."/>
            <person name="Zhao M."/>
            <person name="Jin M."/>
            <person name="Ramchiary N."/>
            <person name="Drou N."/>
            <person name="Berkman P.J."/>
            <person name="Cai Q."/>
            <person name="Huang Q."/>
            <person name="Li R."/>
            <person name="Tabata S."/>
            <person name="Cheng S."/>
            <person name="Zhang S."/>
            <person name="Zhang S."/>
            <person name="Huang S."/>
            <person name="Sato S."/>
            <person name="Sun S."/>
            <person name="Kwon S.J."/>
            <person name="Choi S.R."/>
            <person name="Lee T.H."/>
            <person name="Fan W."/>
            <person name="Zhao X."/>
            <person name="Tan X."/>
            <person name="Xu X."/>
            <person name="Wang Y."/>
            <person name="Qiu Y."/>
            <person name="Yin Y."/>
            <person name="Li Y."/>
            <person name="Du Y."/>
            <person name="Liao Y."/>
            <person name="Lim Y."/>
            <person name="Narusaka Y."/>
            <person name="Wang Y."/>
            <person name="Wang Z."/>
            <person name="Li Z."/>
            <person name="Wang Z."/>
            <person name="Xiong Z."/>
            <person name="Zhang Z."/>
        </authorList>
    </citation>
    <scope>NUCLEOTIDE SEQUENCE [LARGE SCALE GENOMIC DNA]</scope>
    <source>
        <strain evidence="1 2">cv. Chiifu-401-42</strain>
    </source>
</reference>
<dbReference type="eggNOG" id="KOG0806">
    <property type="taxonomic scope" value="Eukaryota"/>
</dbReference>
<dbReference type="Gene3D" id="3.60.110.10">
    <property type="entry name" value="Carbon-nitrogen hydrolase"/>
    <property type="match status" value="1"/>
</dbReference>
<dbReference type="AlphaFoldDB" id="M4D6A9"/>
<reference evidence="1" key="3">
    <citation type="submission" date="2023-03" db="UniProtKB">
        <authorList>
            <consortium name="EnsemblPlants"/>
        </authorList>
    </citation>
    <scope>IDENTIFICATION</scope>
    <source>
        <strain evidence="1">cv. Chiifu-401-42</strain>
    </source>
</reference>
<dbReference type="SUPFAM" id="SSF56317">
    <property type="entry name" value="Carbon-nitrogen hydrolase"/>
    <property type="match status" value="1"/>
</dbReference>
<proteinExistence type="predicted"/>
<dbReference type="InterPro" id="IPR036526">
    <property type="entry name" value="C-N_Hydrolase_sf"/>
</dbReference>
<dbReference type="EnsemblPlants" id="Bra012018.1">
    <property type="protein sequence ID" value="Bra012018.1-P"/>
    <property type="gene ID" value="Bra012018"/>
</dbReference>
<evidence type="ECO:0000313" key="1">
    <source>
        <dbReference type="EnsemblPlants" id="Bra012018.1-P"/>
    </source>
</evidence>
<organism evidence="1 2">
    <name type="scientific">Brassica campestris</name>
    <name type="common">Field mustard</name>
    <dbReference type="NCBI Taxonomy" id="3711"/>
    <lineage>
        <taxon>Eukaryota</taxon>
        <taxon>Viridiplantae</taxon>
        <taxon>Streptophyta</taxon>
        <taxon>Embryophyta</taxon>
        <taxon>Tracheophyta</taxon>
        <taxon>Spermatophyta</taxon>
        <taxon>Magnoliopsida</taxon>
        <taxon>eudicotyledons</taxon>
        <taxon>Gunneridae</taxon>
        <taxon>Pentapetalae</taxon>
        <taxon>rosids</taxon>
        <taxon>malvids</taxon>
        <taxon>Brassicales</taxon>
        <taxon>Brassicaceae</taxon>
        <taxon>Brassiceae</taxon>
        <taxon>Brassica</taxon>
    </lineage>
</organism>
<dbReference type="Gramene" id="Bra012018.1">
    <property type="protein sequence ID" value="Bra012018.1-P"/>
    <property type="gene ID" value="Bra012018"/>
</dbReference>
<protein>
    <submittedName>
        <fullName evidence="1">Uncharacterized protein</fullName>
    </submittedName>
</protein>
<name>M4D6A9_BRACM</name>